<evidence type="ECO:0000256" key="8">
    <source>
        <dbReference type="SAM" id="MobiDB-lite"/>
    </source>
</evidence>
<keyword evidence="6" id="KW-0508">mRNA splicing</keyword>
<comment type="similarity">
    <text evidence="2">Belongs to the pinin family.</text>
</comment>
<keyword evidence="3" id="KW-0507">mRNA processing</keyword>
<keyword evidence="4" id="KW-0805">Transcription regulation</keyword>
<evidence type="ECO:0000256" key="2">
    <source>
        <dbReference type="ARBA" id="ARBA00010386"/>
    </source>
</evidence>
<evidence type="ECO:0000256" key="7">
    <source>
        <dbReference type="ARBA" id="ARBA00023242"/>
    </source>
</evidence>
<keyword evidence="5" id="KW-0804">Transcription</keyword>
<feature type="compositionally biased region" description="Basic and acidic residues" evidence="8">
    <location>
        <begin position="52"/>
        <end position="62"/>
    </location>
</feature>
<comment type="caution">
    <text evidence="10">The sequence shown here is derived from an EMBL/GenBank/DDBJ whole genome shotgun (WGS) entry which is preliminary data.</text>
</comment>
<sequence length="288" mass="33085">MLASDTSPNSRSPERETITTEGDKEQRNSNKRKALSPSPSEDKSSQSPKRSRISDDSREDSTTKPLPTPKEPSTDRRESALQEERRRGKRLFGGLLSTLSQTTSSSQQKKRQEIERRQQAKVHQQRAEDDKNREEKLAKLRTVRQLEQLKFDERVMQNKHANMLATARFLETKSTPKIYYLPWDLTEEQEDIIKEQTREAEDIIDKEALDFKQRREQKLKVLGVADKTLISEPKDTVGNNTGNEHSTNSPQSNPTNRPPSHAGKIGHEREPDRADDVVIEEVEDTVIY</sequence>
<evidence type="ECO:0000259" key="9">
    <source>
        <dbReference type="Pfam" id="PF04696"/>
    </source>
</evidence>
<dbReference type="Proteomes" id="UP001369815">
    <property type="component" value="Unassembled WGS sequence"/>
</dbReference>
<feature type="compositionally biased region" description="Basic and acidic residues" evidence="8">
    <location>
        <begin position="72"/>
        <end position="86"/>
    </location>
</feature>
<name>A0AAX6MJV8_9PEZI</name>
<feature type="compositionally biased region" description="Polar residues" evidence="8">
    <location>
        <begin position="1"/>
        <end position="11"/>
    </location>
</feature>
<feature type="compositionally biased region" description="Low complexity" evidence="8">
    <location>
        <begin position="92"/>
        <end position="107"/>
    </location>
</feature>
<dbReference type="AlphaFoldDB" id="A0AAX6MJV8"/>
<protein>
    <recommendedName>
        <fullName evidence="9">Pinin/SDK/MemA protein domain-containing protein</fullName>
    </recommendedName>
</protein>
<feature type="compositionally biased region" description="Polar residues" evidence="8">
    <location>
        <begin position="237"/>
        <end position="255"/>
    </location>
</feature>
<evidence type="ECO:0000256" key="1">
    <source>
        <dbReference type="ARBA" id="ARBA00004123"/>
    </source>
</evidence>
<evidence type="ECO:0000256" key="6">
    <source>
        <dbReference type="ARBA" id="ARBA00023187"/>
    </source>
</evidence>
<proteinExistence type="inferred from homology"/>
<feature type="region of interest" description="Disordered" evidence="8">
    <location>
        <begin position="1"/>
        <end position="135"/>
    </location>
</feature>
<evidence type="ECO:0000313" key="11">
    <source>
        <dbReference type="Proteomes" id="UP001369815"/>
    </source>
</evidence>
<dbReference type="GO" id="GO:0008380">
    <property type="term" value="P:RNA splicing"/>
    <property type="evidence" value="ECO:0007669"/>
    <property type="project" value="UniProtKB-KW"/>
</dbReference>
<dbReference type="PANTHER" id="PTHR12707:SF0">
    <property type="entry name" value="PININ"/>
    <property type="match status" value="1"/>
</dbReference>
<reference evidence="10 11" key="1">
    <citation type="journal article" date="2024" name="Front Chem Biol">
        <title>Unveiling the potential of Daldinia eschscholtzii MFLUCC 19-0629 through bioactivity and bioinformatics studies for enhanced sustainable agriculture production.</title>
        <authorList>
            <person name="Brooks S."/>
            <person name="Weaver J.A."/>
            <person name="Klomchit A."/>
            <person name="Alharthi S.A."/>
            <person name="Onlamun T."/>
            <person name="Nurani R."/>
            <person name="Vong T.K."/>
            <person name="Alberti F."/>
            <person name="Greco C."/>
        </authorList>
    </citation>
    <scope>NUCLEOTIDE SEQUENCE [LARGE SCALE GENOMIC DNA]</scope>
    <source>
        <strain evidence="10">MFLUCC 19-0629</strain>
    </source>
</reference>
<evidence type="ECO:0000256" key="5">
    <source>
        <dbReference type="ARBA" id="ARBA00023163"/>
    </source>
</evidence>
<keyword evidence="7" id="KW-0539">Nucleus</keyword>
<dbReference type="PANTHER" id="PTHR12707">
    <property type="entry name" value="PINN"/>
    <property type="match status" value="1"/>
</dbReference>
<evidence type="ECO:0000256" key="3">
    <source>
        <dbReference type="ARBA" id="ARBA00022664"/>
    </source>
</evidence>
<dbReference type="GO" id="GO:0006397">
    <property type="term" value="P:mRNA processing"/>
    <property type="evidence" value="ECO:0007669"/>
    <property type="project" value="UniProtKB-KW"/>
</dbReference>
<organism evidence="10 11">
    <name type="scientific">Daldinia eschscholtzii</name>
    <dbReference type="NCBI Taxonomy" id="292717"/>
    <lineage>
        <taxon>Eukaryota</taxon>
        <taxon>Fungi</taxon>
        <taxon>Dikarya</taxon>
        <taxon>Ascomycota</taxon>
        <taxon>Pezizomycotina</taxon>
        <taxon>Sordariomycetes</taxon>
        <taxon>Xylariomycetidae</taxon>
        <taxon>Xylariales</taxon>
        <taxon>Hypoxylaceae</taxon>
        <taxon>Daldinia</taxon>
    </lineage>
</organism>
<feature type="region of interest" description="Disordered" evidence="8">
    <location>
        <begin position="229"/>
        <end position="288"/>
    </location>
</feature>
<accession>A0AAX6MJV8</accession>
<keyword evidence="11" id="KW-1185">Reference proteome</keyword>
<dbReference type="InterPro" id="IPR006786">
    <property type="entry name" value="Pinin_SDK_MemA"/>
</dbReference>
<feature type="compositionally biased region" description="Basic and acidic residues" evidence="8">
    <location>
        <begin position="12"/>
        <end position="28"/>
    </location>
</feature>
<dbReference type="EMBL" id="JBANMG010000005">
    <property type="protein sequence ID" value="KAK6952909.1"/>
    <property type="molecule type" value="Genomic_DNA"/>
</dbReference>
<evidence type="ECO:0000256" key="4">
    <source>
        <dbReference type="ARBA" id="ARBA00023015"/>
    </source>
</evidence>
<evidence type="ECO:0000313" key="10">
    <source>
        <dbReference type="EMBL" id="KAK6952909.1"/>
    </source>
</evidence>
<dbReference type="Pfam" id="PF04696">
    <property type="entry name" value="Pinin_SDK_memA"/>
    <property type="match status" value="1"/>
</dbReference>
<feature type="compositionally biased region" description="Acidic residues" evidence="8">
    <location>
        <begin position="277"/>
        <end position="288"/>
    </location>
</feature>
<feature type="domain" description="Pinin/SDK/MemA protein" evidence="9">
    <location>
        <begin position="82"/>
        <end position="197"/>
    </location>
</feature>
<dbReference type="GO" id="GO:0071013">
    <property type="term" value="C:catalytic step 2 spliceosome"/>
    <property type="evidence" value="ECO:0007669"/>
    <property type="project" value="TreeGrafter"/>
</dbReference>
<dbReference type="InterPro" id="IPR039853">
    <property type="entry name" value="Pinin"/>
</dbReference>
<feature type="compositionally biased region" description="Basic and acidic residues" evidence="8">
    <location>
        <begin position="265"/>
        <end position="276"/>
    </location>
</feature>
<comment type="subcellular location">
    <subcellularLocation>
        <location evidence="1">Nucleus</location>
    </subcellularLocation>
</comment>
<feature type="compositionally biased region" description="Basic and acidic residues" evidence="8">
    <location>
        <begin position="125"/>
        <end position="135"/>
    </location>
</feature>
<gene>
    <name evidence="10" type="ORF">Daesc_005206</name>
</gene>